<evidence type="ECO:0000259" key="2">
    <source>
        <dbReference type="Pfam" id="PF03795"/>
    </source>
</evidence>
<reference evidence="3 4" key="2">
    <citation type="submission" date="2018-06" db="EMBL/GenBank/DDBJ databases">
        <title>Sequencing of bacterial isolates from soil warming experiment in Harvard Forest, Massachusetts, USA.</title>
        <authorList>
            <person name="Deangelis K.PhD."/>
        </authorList>
    </citation>
    <scope>NUCLEOTIDE SEQUENCE [LARGE SCALE GENOMIC DNA]</scope>
    <source>
        <strain evidence="3 4">GAS496</strain>
    </source>
</reference>
<feature type="domain" description="YCII-related" evidence="2">
    <location>
        <begin position="21"/>
        <end position="107"/>
    </location>
</feature>
<proteinExistence type="inferred from homology"/>
<protein>
    <recommendedName>
        <fullName evidence="2">YCII-related domain-containing protein</fullName>
    </recommendedName>
</protein>
<organism evidence="3 4">
    <name type="scientific">Mycolicibacterium moriokaense</name>
    <dbReference type="NCBI Taxonomy" id="39691"/>
    <lineage>
        <taxon>Bacteria</taxon>
        <taxon>Bacillati</taxon>
        <taxon>Actinomycetota</taxon>
        <taxon>Actinomycetes</taxon>
        <taxon>Mycobacteriales</taxon>
        <taxon>Mycobacteriaceae</taxon>
        <taxon>Mycolicibacterium</taxon>
    </lineage>
</organism>
<dbReference type="InterPro" id="IPR005545">
    <property type="entry name" value="YCII"/>
</dbReference>
<keyword evidence="4" id="KW-1185">Reference proteome</keyword>
<evidence type="ECO:0000313" key="4">
    <source>
        <dbReference type="Proteomes" id="UP000247781"/>
    </source>
</evidence>
<dbReference type="RefSeq" id="WP_110319821.1">
    <property type="nucleotide sequence ID" value="NZ_QJJU01000035.1"/>
</dbReference>
<dbReference type="SUPFAM" id="SSF54909">
    <property type="entry name" value="Dimeric alpha+beta barrel"/>
    <property type="match status" value="1"/>
</dbReference>
<sequence>MTATDARKELAETGHPGGPIYFACFTRRGNTSLADIERAFPPHKQWIADQEAAGRIVVAGPFLADDLTWDGDGLIVFRLDSAADARRLADQDPMHVQGLRTFEIVPWQLNEGFFRVGLTFSNGAFKFA</sequence>
<accession>A0A318H7E0</accession>
<evidence type="ECO:0000313" key="3">
    <source>
        <dbReference type="EMBL" id="PXX00323.1"/>
    </source>
</evidence>
<comment type="caution">
    <text evidence="3">The sequence shown here is derived from an EMBL/GenBank/DDBJ whole genome shotgun (WGS) entry which is preliminary data.</text>
</comment>
<dbReference type="Gene3D" id="3.30.70.1060">
    <property type="entry name" value="Dimeric alpha+beta barrel"/>
    <property type="match status" value="1"/>
</dbReference>
<comment type="similarity">
    <text evidence="1">Belongs to the YciI family.</text>
</comment>
<name>A0A318H7E0_9MYCO</name>
<dbReference type="Proteomes" id="UP000247781">
    <property type="component" value="Unassembled WGS sequence"/>
</dbReference>
<dbReference type="AlphaFoldDB" id="A0A318H7E0"/>
<gene>
    <name evidence="3" type="ORF">C8E89_13526</name>
</gene>
<dbReference type="EMBL" id="QJJU01000035">
    <property type="protein sequence ID" value="PXX00323.1"/>
    <property type="molecule type" value="Genomic_DNA"/>
</dbReference>
<dbReference type="OrthoDB" id="8968203at2"/>
<dbReference type="InterPro" id="IPR011008">
    <property type="entry name" value="Dimeric_a/b-barrel"/>
</dbReference>
<evidence type="ECO:0000256" key="1">
    <source>
        <dbReference type="ARBA" id="ARBA00007689"/>
    </source>
</evidence>
<reference evidence="4" key="1">
    <citation type="submission" date="2018-05" db="EMBL/GenBank/DDBJ databases">
        <authorList>
            <person name="Deangelis K."/>
            <person name="Huntemann M."/>
            <person name="Clum A."/>
            <person name="Pillay M."/>
            <person name="Palaniappan K."/>
            <person name="Varghese N."/>
            <person name="Mikhailova N."/>
            <person name="Stamatis D."/>
            <person name="Reddy T."/>
            <person name="Daum C."/>
            <person name="Shapiro N."/>
            <person name="Ivanova N."/>
            <person name="Kyrpides N."/>
            <person name="Woyke T."/>
        </authorList>
    </citation>
    <scope>NUCLEOTIDE SEQUENCE [LARGE SCALE GENOMIC DNA]</scope>
    <source>
        <strain evidence="4">GAS496</strain>
    </source>
</reference>
<dbReference type="Pfam" id="PF03795">
    <property type="entry name" value="YCII"/>
    <property type="match status" value="1"/>
</dbReference>